<dbReference type="STRING" id="340021.TM5383_01700"/>
<evidence type="ECO:0008006" key="4">
    <source>
        <dbReference type="Google" id="ProtNLM"/>
    </source>
</evidence>
<feature type="chain" id="PRO_5006063649" description="Outer membrane protein/protective antigen OMA87" evidence="1">
    <location>
        <begin position="22"/>
        <end position="305"/>
    </location>
</feature>
<name>A0A0P1GPV6_9RHOB</name>
<dbReference type="AlphaFoldDB" id="A0A0P1GPV6"/>
<organism evidence="2 3">
    <name type="scientific">Thalassovita mediterranea</name>
    <dbReference type="NCBI Taxonomy" id="340021"/>
    <lineage>
        <taxon>Bacteria</taxon>
        <taxon>Pseudomonadati</taxon>
        <taxon>Pseudomonadota</taxon>
        <taxon>Alphaproteobacteria</taxon>
        <taxon>Rhodobacterales</taxon>
        <taxon>Roseobacteraceae</taxon>
        <taxon>Thalassovita</taxon>
    </lineage>
</organism>
<dbReference type="EMBL" id="CYSF01000007">
    <property type="protein sequence ID" value="CUH84489.1"/>
    <property type="molecule type" value="Genomic_DNA"/>
</dbReference>
<dbReference type="OrthoDB" id="7721289at2"/>
<dbReference type="RefSeq" id="WP_058318592.1">
    <property type="nucleotide sequence ID" value="NZ_CYSF01000007.1"/>
</dbReference>
<evidence type="ECO:0000256" key="1">
    <source>
        <dbReference type="SAM" id="SignalP"/>
    </source>
</evidence>
<dbReference type="InterPro" id="IPR037107">
    <property type="entry name" value="Put_OMP_sf"/>
</dbReference>
<accession>A0A0P1GPV6</accession>
<dbReference type="InterPro" id="IPR018707">
    <property type="entry name" value="LpxR"/>
</dbReference>
<proteinExistence type="predicted"/>
<keyword evidence="3" id="KW-1185">Reference proteome</keyword>
<protein>
    <recommendedName>
        <fullName evidence="4">Outer membrane protein/protective antigen OMA87</fullName>
    </recommendedName>
</protein>
<keyword evidence="1" id="KW-0732">Signal</keyword>
<gene>
    <name evidence="2" type="ORF">TM5383_01700</name>
</gene>
<dbReference type="Pfam" id="PF09982">
    <property type="entry name" value="LpxR"/>
    <property type="match status" value="1"/>
</dbReference>
<dbReference type="Gene3D" id="2.40.128.140">
    <property type="entry name" value="Outer membrane protein"/>
    <property type="match status" value="1"/>
</dbReference>
<reference evidence="2 3" key="1">
    <citation type="submission" date="2015-09" db="EMBL/GenBank/DDBJ databases">
        <authorList>
            <consortium name="Swine Surveillance"/>
        </authorList>
    </citation>
    <scope>NUCLEOTIDE SEQUENCE [LARGE SCALE GENOMIC DNA]</scope>
    <source>
        <strain evidence="2 3">CECT 8383</strain>
    </source>
</reference>
<dbReference type="Proteomes" id="UP000051681">
    <property type="component" value="Unassembled WGS sequence"/>
</dbReference>
<sequence length="305" mass="32777">MIRAIGLVALGVSLVASQSVAEGMQRIGYGRMIQNDFIGDTQDRWRTGSVASSRVWGRSAWGGALPSNPGDVLEFRINAEIIAPDNLETPAAGDRPYAGSLSFGLHTHYERSAIEYSLGLDMVLTGDNTLLDQFQGAFHDLLGVQKASDAVLDAQIDNAVHPTAVLEMGHSVQLGDGISIRPFVEARAGVETMLRAGADLTIGGVGRGELLVRDPVSGQRYRTVQNKVPGYSVVLGGDIARVHDSAYLPESSGVTHTDTRSRLRAGLHWQGEKSSVFYGVSWLGEEFEGQQEGQVVGSLRLNLDF</sequence>
<evidence type="ECO:0000313" key="3">
    <source>
        <dbReference type="Proteomes" id="UP000051681"/>
    </source>
</evidence>
<feature type="signal peptide" evidence="1">
    <location>
        <begin position="1"/>
        <end position="21"/>
    </location>
</feature>
<evidence type="ECO:0000313" key="2">
    <source>
        <dbReference type="EMBL" id="CUH84489.1"/>
    </source>
</evidence>